<sequence length="34" mass="4117">MYTLFRNPFTTLQDIYLQRTNKLMTQASNQNSYN</sequence>
<reference evidence="1" key="2">
    <citation type="journal article" date="2015" name="Fish Shellfish Immunol.">
        <title>Early steps in the European eel (Anguilla anguilla)-Vibrio vulnificus interaction in the gills: Role of the RtxA13 toxin.</title>
        <authorList>
            <person name="Callol A."/>
            <person name="Pajuelo D."/>
            <person name="Ebbesson L."/>
            <person name="Teles M."/>
            <person name="MacKenzie S."/>
            <person name="Amaro C."/>
        </authorList>
    </citation>
    <scope>NUCLEOTIDE SEQUENCE</scope>
</reference>
<dbReference type="EMBL" id="GBXM01008291">
    <property type="protein sequence ID" value="JAI00287.1"/>
    <property type="molecule type" value="Transcribed_RNA"/>
</dbReference>
<accession>A0A0E9XCZ1</accession>
<reference evidence="1" key="1">
    <citation type="submission" date="2014-11" db="EMBL/GenBank/DDBJ databases">
        <authorList>
            <person name="Amaro Gonzalez C."/>
        </authorList>
    </citation>
    <scope>NUCLEOTIDE SEQUENCE</scope>
</reference>
<name>A0A0E9XCZ1_ANGAN</name>
<proteinExistence type="predicted"/>
<dbReference type="AlphaFoldDB" id="A0A0E9XCZ1"/>
<protein>
    <submittedName>
        <fullName evidence="1">Uncharacterized protein</fullName>
    </submittedName>
</protein>
<organism evidence="1">
    <name type="scientific">Anguilla anguilla</name>
    <name type="common">European freshwater eel</name>
    <name type="synonym">Muraena anguilla</name>
    <dbReference type="NCBI Taxonomy" id="7936"/>
    <lineage>
        <taxon>Eukaryota</taxon>
        <taxon>Metazoa</taxon>
        <taxon>Chordata</taxon>
        <taxon>Craniata</taxon>
        <taxon>Vertebrata</taxon>
        <taxon>Euteleostomi</taxon>
        <taxon>Actinopterygii</taxon>
        <taxon>Neopterygii</taxon>
        <taxon>Teleostei</taxon>
        <taxon>Anguilliformes</taxon>
        <taxon>Anguillidae</taxon>
        <taxon>Anguilla</taxon>
    </lineage>
</organism>
<evidence type="ECO:0000313" key="1">
    <source>
        <dbReference type="EMBL" id="JAI00287.1"/>
    </source>
</evidence>